<feature type="domain" description="DUF4246" evidence="1">
    <location>
        <begin position="75"/>
        <end position="484"/>
    </location>
</feature>
<dbReference type="InterPro" id="IPR025340">
    <property type="entry name" value="DUF4246"/>
</dbReference>
<proteinExistence type="predicted"/>
<evidence type="ECO:0000313" key="3">
    <source>
        <dbReference type="EMBL" id="KIO24283.1"/>
    </source>
</evidence>
<evidence type="ECO:0000313" key="4">
    <source>
        <dbReference type="Proteomes" id="UP000054248"/>
    </source>
</evidence>
<keyword evidence="4" id="KW-1185">Reference proteome</keyword>
<sequence>MSEINFPFPFTDFEAYDEQAETALTLVDLRMIELSYALRSKPLWWINIKDPAIRLKWKAEALEYESRGDKLKETEIEWVFDELDDYGKMRNENTGIQASCHVRIWESDELISQELNSKLKLAVADLEKVPKEEKDWRAGCESQVLDLVDPSLFCTVYGRTQYWNTLNGDGRLEPLDIPDSDEDFDNWAYSDRFSLIPTDFQIEDSGAPATALGYINNVHPKKQKDLTAVIECLVGRFSLLWDKVLTTIDPHGWWLLGRNKVTGSYTWTAHPDYPRPLWEDFTRGSDEAQRKDNLWNEHKIIKLPTVDEHGYHDSGQDITFPDTYSIQGNKVQIIVKLESIHLTPEKPEYPGGSWHIEGMANERIVASGIYYYDCENTTESQLAFRVAVNLEGALYEEGDSKGIKLTWGLESDEPSNQVVGAVKTSANRCIAWPNIYQHQVSSFKLVDPTKQGHRKIVALFLVDPEKRIPSTSDIPPQQSHWTREAIMEALVQDNRTLPVELVDMVVDGVDNMMNLEEAKAYREELMEERLAFADTVDKQHFCTGFDFRKH</sequence>
<dbReference type="Pfam" id="PF21666">
    <property type="entry name" value="DUF4246_N"/>
    <property type="match status" value="1"/>
</dbReference>
<evidence type="ECO:0000259" key="2">
    <source>
        <dbReference type="Pfam" id="PF21666"/>
    </source>
</evidence>
<dbReference type="HOGENOM" id="CLU_012066_3_2_1"/>
<dbReference type="EMBL" id="KN823064">
    <property type="protein sequence ID" value="KIO24283.1"/>
    <property type="molecule type" value="Genomic_DNA"/>
</dbReference>
<gene>
    <name evidence="3" type="ORF">M407DRAFT_26298</name>
</gene>
<reference evidence="4" key="2">
    <citation type="submission" date="2015-01" db="EMBL/GenBank/DDBJ databases">
        <title>Evolutionary Origins and Diversification of the Mycorrhizal Mutualists.</title>
        <authorList>
            <consortium name="DOE Joint Genome Institute"/>
            <consortium name="Mycorrhizal Genomics Consortium"/>
            <person name="Kohler A."/>
            <person name="Kuo A."/>
            <person name="Nagy L.G."/>
            <person name="Floudas D."/>
            <person name="Copeland A."/>
            <person name="Barry K.W."/>
            <person name="Cichocki N."/>
            <person name="Veneault-Fourrey C."/>
            <person name="LaButti K."/>
            <person name="Lindquist E.A."/>
            <person name="Lipzen A."/>
            <person name="Lundell T."/>
            <person name="Morin E."/>
            <person name="Murat C."/>
            <person name="Riley R."/>
            <person name="Ohm R."/>
            <person name="Sun H."/>
            <person name="Tunlid A."/>
            <person name="Henrissat B."/>
            <person name="Grigoriev I.V."/>
            <person name="Hibbett D.S."/>
            <person name="Martin F."/>
        </authorList>
    </citation>
    <scope>NUCLEOTIDE SEQUENCE [LARGE SCALE GENOMIC DNA]</scope>
    <source>
        <strain evidence="4">MUT 4182</strain>
    </source>
</reference>
<accession>A0A0C3KS49</accession>
<dbReference type="PANTHER" id="PTHR33119">
    <property type="entry name" value="IFI3P"/>
    <property type="match status" value="1"/>
</dbReference>
<dbReference type="Pfam" id="PF14033">
    <property type="entry name" value="DUF4246"/>
    <property type="match status" value="1"/>
</dbReference>
<dbReference type="Proteomes" id="UP000054248">
    <property type="component" value="Unassembled WGS sequence"/>
</dbReference>
<reference evidence="3 4" key="1">
    <citation type="submission" date="2014-04" db="EMBL/GenBank/DDBJ databases">
        <authorList>
            <consortium name="DOE Joint Genome Institute"/>
            <person name="Kuo A."/>
            <person name="Girlanda M."/>
            <person name="Perotto S."/>
            <person name="Kohler A."/>
            <person name="Nagy L.G."/>
            <person name="Floudas D."/>
            <person name="Copeland A."/>
            <person name="Barry K.W."/>
            <person name="Cichocki N."/>
            <person name="Veneault-Fourrey C."/>
            <person name="LaButti K."/>
            <person name="Lindquist E.A."/>
            <person name="Lipzen A."/>
            <person name="Lundell T."/>
            <person name="Morin E."/>
            <person name="Murat C."/>
            <person name="Sun H."/>
            <person name="Tunlid A."/>
            <person name="Henrissat B."/>
            <person name="Grigoriev I.V."/>
            <person name="Hibbett D.S."/>
            <person name="Martin F."/>
            <person name="Nordberg H.P."/>
            <person name="Cantor M.N."/>
            <person name="Hua S.X."/>
        </authorList>
    </citation>
    <scope>NUCLEOTIDE SEQUENCE [LARGE SCALE GENOMIC DNA]</scope>
    <source>
        <strain evidence="3 4">MUT 4182</strain>
    </source>
</reference>
<dbReference type="InterPro" id="IPR049207">
    <property type="entry name" value="DUF4246_N"/>
</dbReference>
<name>A0A0C3KS49_9AGAM</name>
<organism evidence="3 4">
    <name type="scientific">Tulasnella calospora MUT 4182</name>
    <dbReference type="NCBI Taxonomy" id="1051891"/>
    <lineage>
        <taxon>Eukaryota</taxon>
        <taxon>Fungi</taxon>
        <taxon>Dikarya</taxon>
        <taxon>Basidiomycota</taxon>
        <taxon>Agaricomycotina</taxon>
        <taxon>Agaricomycetes</taxon>
        <taxon>Cantharellales</taxon>
        <taxon>Tulasnellaceae</taxon>
        <taxon>Tulasnella</taxon>
    </lineage>
</organism>
<dbReference type="PANTHER" id="PTHR33119:SF1">
    <property type="entry name" value="FE2OG DIOXYGENASE DOMAIN-CONTAINING PROTEIN"/>
    <property type="match status" value="1"/>
</dbReference>
<evidence type="ECO:0000259" key="1">
    <source>
        <dbReference type="Pfam" id="PF14033"/>
    </source>
</evidence>
<dbReference type="STRING" id="1051891.A0A0C3KS49"/>
<dbReference type="AlphaFoldDB" id="A0A0C3KS49"/>
<dbReference type="OrthoDB" id="415532at2759"/>
<feature type="domain" description="DUF4246" evidence="2">
    <location>
        <begin position="6"/>
        <end position="60"/>
    </location>
</feature>
<dbReference type="InterPro" id="IPR049192">
    <property type="entry name" value="DUF4246_C"/>
</dbReference>
<protein>
    <submittedName>
        <fullName evidence="3">Uncharacterized protein</fullName>
    </submittedName>
</protein>